<proteinExistence type="predicted"/>
<evidence type="ECO:0000313" key="7">
    <source>
        <dbReference type="EMBL" id="KAK1271955.1"/>
    </source>
</evidence>
<gene>
    <name evidence="7" type="ORF">QJS04_geneDACA012595</name>
</gene>
<name>A0AAV9B5U8_ACOGR</name>
<reference evidence="7" key="2">
    <citation type="submission" date="2023-06" db="EMBL/GenBank/DDBJ databases">
        <authorList>
            <person name="Ma L."/>
            <person name="Liu K.-W."/>
            <person name="Li Z."/>
            <person name="Hsiao Y.-Y."/>
            <person name="Qi Y."/>
            <person name="Fu T."/>
            <person name="Tang G."/>
            <person name="Zhang D."/>
            <person name="Sun W.-H."/>
            <person name="Liu D.-K."/>
            <person name="Li Y."/>
            <person name="Chen G.-Z."/>
            <person name="Liu X.-D."/>
            <person name="Liao X.-Y."/>
            <person name="Jiang Y.-T."/>
            <person name="Yu X."/>
            <person name="Hao Y."/>
            <person name="Huang J."/>
            <person name="Zhao X.-W."/>
            <person name="Ke S."/>
            <person name="Chen Y.-Y."/>
            <person name="Wu W.-L."/>
            <person name="Hsu J.-L."/>
            <person name="Lin Y.-F."/>
            <person name="Huang M.-D."/>
            <person name="Li C.-Y."/>
            <person name="Huang L."/>
            <person name="Wang Z.-W."/>
            <person name="Zhao X."/>
            <person name="Zhong W.-Y."/>
            <person name="Peng D.-H."/>
            <person name="Ahmad S."/>
            <person name="Lan S."/>
            <person name="Zhang J.-S."/>
            <person name="Tsai W.-C."/>
            <person name="Van De Peer Y."/>
            <person name="Liu Z.-J."/>
        </authorList>
    </citation>
    <scope>NUCLEOTIDE SEQUENCE</scope>
    <source>
        <strain evidence="7">SCP</strain>
        <tissue evidence="7">Leaves</tissue>
    </source>
</reference>
<dbReference type="CDD" id="cd00265">
    <property type="entry name" value="MADS_MEF2_like"/>
    <property type="match status" value="1"/>
</dbReference>
<keyword evidence="2" id="KW-0805">Transcription regulation</keyword>
<accession>A0AAV9B5U8</accession>
<dbReference type="EMBL" id="JAUJYN010000005">
    <property type="protein sequence ID" value="KAK1271955.1"/>
    <property type="molecule type" value="Genomic_DNA"/>
</dbReference>
<keyword evidence="4" id="KW-0804">Transcription</keyword>
<dbReference type="Gene3D" id="3.40.1810.10">
    <property type="entry name" value="Transcription factor, MADS-box"/>
    <property type="match status" value="1"/>
</dbReference>
<dbReference type="AlphaFoldDB" id="A0AAV9B5U8"/>
<dbReference type="InterPro" id="IPR002100">
    <property type="entry name" value="TF_MADSbox"/>
</dbReference>
<dbReference type="GO" id="GO:0003700">
    <property type="term" value="F:DNA-binding transcription factor activity"/>
    <property type="evidence" value="ECO:0007669"/>
    <property type="project" value="InterPro"/>
</dbReference>
<dbReference type="FunFam" id="3.40.1810.10:FF:000003">
    <property type="entry name" value="MADS-box transcription factor MADS-MC"/>
    <property type="match status" value="1"/>
</dbReference>
<keyword evidence="5" id="KW-0539">Nucleus</keyword>
<protein>
    <submittedName>
        <fullName evidence="7">Transcription factor CAULIFLOWER</fullName>
    </submittedName>
</protein>
<evidence type="ECO:0000259" key="6">
    <source>
        <dbReference type="PROSITE" id="PS50066"/>
    </source>
</evidence>
<dbReference type="InterPro" id="IPR033896">
    <property type="entry name" value="MEF2-like_N"/>
</dbReference>
<evidence type="ECO:0000256" key="5">
    <source>
        <dbReference type="ARBA" id="ARBA00023242"/>
    </source>
</evidence>
<dbReference type="GO" id="GO:0005634">
    <property type="term" value="C:nucleus"/>
    <property type="evidence" value="ECO:0007669"/>
    <property type="project" value="UniProtKB-SubCell"/>
</dbReference>
<evidence type="ECO:0000256" key="3">
    <source>
        <dbReference type="ARBA" id="ARBA00023125"/>
    </source>
</evidence>
<comment type="subcellular location">
    <subcellularLocation>
        <location evidence="1">Nucleus</location>
    </subcellularLocation>
</comment>
<dbReference type="SUPFAM" id="SSF55455">
    <property type="entry name" value="SRF-like"/>
    <property type="match status" value="1"/>
</dbReference>
<sequence length="170" mass="19772">MGRGRVELKRIENRSNRLVSFSKRRNGLLKKAHELSVLCDAEVALIVFSAKGKLYEFSSSSSSMEGTIRRHREFSNAQRKVTIEVSEAQNDQQDYESPTVNFRLLELAQRLFNGGRIEQLNLDELIQLERQMVAALCHIRARKETLNKEVRQNDEEDIERLTMWPLQNKP</sequence>
<dbReference type="InterPro" id="IPR002487">
    <property type="entry name" value="TF_Kbox"/>
</dbReference>
<dbReference type="GO" id="GO:0046983">
    <property type="term" value="F:protein dimerization activity"/>
    <property type="evidence" value="ECO:0007669"/>
    <property type="project" value="InterPro"/>
</dbReference>
<keyword evidence="3" id="KW-0238">DNA-binding</keyword>
<dbReference type="SMART" id="SM00432">
    <property type="entry name" value="MADS"/>
    <property type="match status" value="1"/>
</dbReference>
<dbReference type="PANTHER" id="PTHR48019">
    <property type="entry name" value="SERUM RESPONSE FACTOR HOMOLOG"/>
    <property type="match status" value="1"/>
</dbReference>
<dbReference type="GO" id="GO:0000977">
    <property type="term" value="F:RNA polymerase II transcription regulatory region sequence-specific DNA binding"/>
    <property type="evidence" value="ECO:0007669"/>
    <property type="project" value="InterPro"/>
</dbReference>
<comment type="caution">
    <text evidence="7">The sequence shown here is derived from an EMBL/GenBank/DDBJ whole genome shotgun (WGS) entry which is preliminary data.</text>
</comment>
<evidence type="ECO:0000256" key="4">
    <source>
        <dbReference type="ARBA" id="ARBA00023163"/>
    </source>
</evidence>
<evidence type="ECO:0000256" key="1">
    <source>
        <dbReference type="ARBA" id="ARBA00004123"/>
    </source>
</evidence>
<dbReference type="PRINTS" id="PR00404">
    <property type="entry name" value="MADSDOMAIN"/>
</dbReference>
<dbReference type="GO" id="GO:0045944">
    <property type="term" value="P:positive regulation of transcription by RNA polymerase II"/>
    <property type="evidence" value="ECO:0007669"/>
    <property type="project" value="InterPro"/>
</dbReference>
<dbReference type="Pfam" id="PF00319">
    <property type="entry name" value="SRF-TF"/>
    <property type="match status" value="1"/>
</dbReference>
<dbReference type="InterPro" id="IPR036879">
    <property type="entry name" value="TF_MADSbox_sf"/>
</dbReference>
<evidence type="ECO:0000313" key="8">
    <source>
        <dbReference type="Proteomes" id="UP001179952"/>
    </source>
</evidence>
<organism evidence="7 8">
    <name type="scientific">Acorus gramineus</name>
    <name type="common">Dwarf sweet flag</name>
    <dbReference type="NCBI Taxonomy" id="55184"/>
    <lineage>
        <taxon>Eukaryota</taxon>
        <taxon>Viridiplantae</taxon>
        <taxon>Streptophyta</taxon>
        <taxon>Embryophyta</taxon>
        <taxon>Tracheophyta</taxon>
        <taxon>Spermatophyta</taxon>
        <taxon>Magnoliopsida</taxon>
        <taxon>Liliopsida</taxon>
        <taxon>Acoraceae</taxon>
        <taxon>Acorus</taxon>
    </lineage>
</organism>
<evidence type="ECO:0000256" key="2">
    <source>
        <dbReference type="ARBA" id="ARBA00023015"/>
    </source>
</evidence>
<keyword evidence="8" id="KW-1185">Reference proteome</keyword>
<reference evidence="7" key="1">
    <citation type="journal article" date="2023" name="Nat. Commun.">
        <title>Diploid and tetraploid genomes of Acorus and the evolution of monocots.</title>
        <authorList>
            <person name="Ma L."/>
            <person name="Liu K.W."/>
            <person name="Li Z."/>
            <person name="Hsiao Y.Y."/>
            <person name="Qi Y."/>
            <person name="Fu T."/>
            <person name="Tang G.D."/>
            <person name="Zhang D."/>
            <person name="Sun W.H."/>
            <person name="Liu D.K."/>
            <person name="Li Y."/>
            <person name="Chen G.Z."/>
            <person name="Liu X.D."/>
            <person name="Liao X.Y."/>
            <person name="Jiang Y.T."/>
            <person name="Yu X."/>
            <person name="Hao Y."/>
            <person name="Huang J."/>
            <person name="Zhao X.W."/>
            <person name="Ke S."/>
            <person name="Chen Y.Y."/>
            <person name="Wu W.L."/>
            <person name="Hsu J.L."/>
            <person name="Lin Y.F."/>
            <person name="Huang M.D."/>
            <person name="Li C.Y."/>
            <person name="Huang L."/>
            <person name="Wang Z.W."/>
            <person name="Zhao X."/>
            <person name="Zhong W.Y."/>
            <person name="Peng D.H."/>
            <person name="Ahmad S."/>
            <person name="Lan S."/>
            <person name="Zhang J.S."/>
            <person name="Tsai W.C."/>
            <person name="Van de Peer Y."/>
            <person name="Liu Z.J."/>
        </authorList>
    </citation>
    <scope>NUCLEOTIDE SEQUENCE</scope>
    <source>
        <strain evidence="7">SCP</strain>
    </source>
</reference>
<dbReference type="PROSITE" id="PS50066">
    <property type="entry name" value="MADS_BOX_2"/>
    <property type="match status" value="1"/>
</dbReference>
<feature type="domain" description="MADS-box" evidence="6">
    <location>
        <begin position="1"/>
        <end position="61"/>
    </location>
</feature>
<dbReference type="InterPro" id="IPR050142">
    <property type="entry name" value="MADS-box/MEF2_TF"/>
</dbReference>
<dbReference type="Pfam" id="PF01486">
    <property type="entry name" value="K-box"/>
    <property type="match status" value="1"/>
</dbReference>
<dbReference type="Proteomes" id="UP001179952">
    <property type="component" value="Unassembled WGS sequence"/>
</dbReference>